<organism evidence="3 4">
    <name type="scientific">Xenorhabdus bovienii str. oregonense</name>
    <dbReference type="NCBI Taxonomy" id="1398202"/>
    <lineage>
        <taxon>Bacteria</taxon>
        <taxon>Pseudomonadati</taxon>
        <taxon>Pseudomonadota</taxon>
        <taxon>Gammaproteobacteria</taxon>
        <taxon>Enterobacterales</taxon>
        <taxon>Morganellaceae</taxon>
        <taxon>Xenorhabdus</taxon>
    </lineage>
</organism>
<feature type="domain" description="ScoMcrA-like DNA sulfur-binding" evidence="2">
    <location>
        <begin position="30"/>
        <end position="177"/>
    </location>
</feature>
<dbReference type="InterPro" id="IPR058813">
    <property type="entry name" value="DNA-SBD_ScoMcrA"/>
</dbReference>
<dbReference type="AlphaFoldDB" id="A0A077P6U5"/>
<dbReference type="InterPro" id="IPR011396">
    <property type="entry name" value="PT_DNA_restrict"/>
</dbReference>
<dbReference type="PIRSF" id="PIRSF030850">
    <property type="entry name" value="UCP030850"/>
    <property type="match status" value="1"/>
</dbReference>
<evidence type="ECO:0000313" key="3">
    <source>
        <dbReference type="EMBL" id="CDH05531.1"/>
    </source>
</evidence>
<dbReference type="InterPro" id="IPR003615">
    <property type="entry name" value="HNH_nuc"/>
</dbReference>
<evidence type="ECO:0000313" key="4">
    <source>
        <dbReference type="Proteomes" id="UP000028483"/>
    </source>
</evidence>
<gene>
    <name evidence="3" type="ORF">XBO1_1940047</name>
</gene>
<comment type="caution">
    <text evidence="3">The sequence shown here is derived from an EMBL/GenBank/DDBJ whole genome shotgun (WGS) entry which is preliminary data.</text>
</comment>
<sequence length="315" mass="36359">MLNTLPSPRFASMIAIPLPVSQKAHMLTIKKLQTAISSLSVWRKGDQRVPHKPLLLLYVLSQYQKKHGRLFNYGEELHQPLLELLNNFGPKRKNHYLTMPFWRLRSDGFWELQNTERCTPQKGNKEPPKRELIEYGVIGGFDQASYQLLQTKPELIDKLAQQILSEHFPESVQELIANQLDFSLGDIRKLRDPHFRQNILRAYNYQCAVCGYNLRHDNTPVGLEAAHIKWKQYGGPCTVTNGLALCSLHHSAFDMGSIGLDDSMNLIVSKGINGGQMVEQLFWNFADQTILLPQQKEYYPLEEFVTWHRSQVFKQ</sequence>
<feature type="domain" description="HNH nuclease" evidence="1">
    <location>
        <begin position="207"/>
        <end position="261"/>
    </location>
</feature>
<dbReference type="Pfam" id="PF26340">
    <property type="entry name" value="DNA-SBD_ScoMcrA"/>
    <property type="match status" value="1"/>
</dbReference>
<proteinExistence type="predicted"/>
<dbReference type="Gene3D" id="1.10.30.50">
    <property type="match status" value="1"/>
</dbReference>
<evidence type="ECO:0000259" key="2">
    <source>
        <dbReference type="Pfam" id="PF26340"/>
    </source>
</evidence>
<dbReference type="Pfam" id="PF13391">
    <property type="entry name" value="HNH_2"/>
    <property type="match status" value="1"/>
</dbReference>
<dbReference type="Proteomes" id="UP000028483">
    <property type="component" value="Unassembled WGS sequence"/>
</dbReference>
<dbReference type="NCBIfam" id="NF045808">
    <property type="entry name" value="PT-DNA_restrict"/>
    <property type="match status" value="1"/>
</dbReference>
<dbReference type="HOGENOM" id="CLU_075532_0_0_6"/>
<accession>A0A077P6U5</accession>
<dbReference type="CDD" id="cd00085">
    <property type="entry name" value="HNHc"/>
    <property type="match status" value="1"/>
</dbReference>
<reference evidence="3" key="1">
    <citation type="submission" date="2013-07" db="EMBL/GenBank/DDBJ databases">
        <title>Sub-species coevolution in mutualistic symbiosis.</title>
        <authorList>
            <person name="Murfin K."/>
            <person name="Klassen J."/>
            <person name="Lee M."/>
            <person name="Forst S."/>
            <person name="Stock P."/>
            <person name="Goodrich-Blair H."/>
        </authorList>
    </citation>
    <scope>NUCLEOTIDE SEQUENCE [LARGE SCALE GENOMIC DNA]</scope>
    <source>
        <strain evidence="3">Oregonense</strain>
    </source>
</reference>
<protein>
    <submittedName>
        <fullName evidence="3">Uncharacterized protein</fullName>
    </submittedName>
</protein>
<dbReference type="EMBL" id="CBSX010000106">
    <property type="protein sequence ID" value="CDH05531.1"/>
    <property type="molecule type" value="Genomic_DNA"/>
</dbReference>
<evidence type="ECO:0000259" key="1">
    <source>
        <dbReference type="Pfam" id="PF13391"/>
    </source>
</evidence>
<name>A0A077P6U5_XENBV</name>